<evidence type="ECO:0000256" key="7">
    <source>
        <dbReference type="ARBA" id="ARBA00022993"/>
    </source>
</evidence>
<dbReference type="SUPFAM" id="SSF52374">
    <property type="entry name" value="Nucleotidylyl transferase"/>
    <property type="match status" value="1"/>
</dbReference>
<dbReference type="EC" id="2.7.7.3" evidence="9"/>
<proteinExistence type="inferred from homology"/>
<dbReference type="InterPro" id="IPR004821">
    <property type="entry name" value="Cyt_trans-like"/>
</dbReference>
<evidence type="ECO:0000259" key="10">
    <source>
        <dbReference type="Pfam" id="PF01467"/>
    </source>
</evidence>
<evidence type="ECO:0000256" key="3">
    <source>
        <dbReference type="ARBA" id="ARBA00022695"/>
    </source>
</evidence>
<feature type="domain" description="Cytidyltransferase-like" evidence="10">
    <location>
        <begin position="4"/>
        <end position="131"/>
    </location>
</feature>
<keyword evidence="3 9" id="KW-0548">Nucleotidyltransferase</keyword>
<comment type="cofactor">
    <cofactor evidence="9">
        <name>Mg(2+)</name>
        <dbReference type="ChEBI" id="CHEBI:18420"/>
    </cofactor>
</comment>
<evidence type="ECO:0000256" key="2">
    <source>
        <dbReference type="ARBA" id="ARBA00022679"/>
    </source>
</evidence>
<dbReference type="STRING" id="686624.SAMN04488242_1105"/>
<keyword evidence="2 9" id="KW-0808">Transferase</keyword>
<feature type="binding site" evidence="9">
    <location>
        <begin position="8"/>
        <end position="9"/>
    </location>
    <ligand>
        <name>ATP</name>
        <dbReference type="ChEBI" id="CHEBI:30616"/>
    </ligand>
</feature>
<dbReference type="NCBIfam" id="TIGR00125">
    <property type="entry name" value="cyt_tran_rel"/>
    <property type="match status" value="1"/>
</dbReference>
<evidence type="ECO:0000256" key="5">
    <source>
        <dbReference type="ARBA" id="ARBA00022840"/>
    </source>
</evidence>
<dbReference type="GO" id="GO:0005524">
    <property type="term" value="F:ATP binding"/>
    <property type="evidence" value="ECO:0007669"/>
    <property type="project" value="UniProtKB-KW"/>
</dbReference>
<dbReference type="RefSeq" id="WP_093249758.1">
    <property type="nucleotide sequence ID" value="NZ_FNGP01000002.1"/>
</dbReference>
<name>A0A1G9J8R4_9ACTN</name>
<keyword evidence="6 9" id="KW-0460">Magnesium</keyword>
<dbReference type="CDD" id="cd02163">
    <property type="entry name" value="PPAT"/>
    <property type="match status" value="1"/>
</dbReference>
<feature type="site" description="Transition state stabilizer" evidence="9">
    <location>
        <position position="16"/>
    </location>
</feature>
<dbReference type="UniPathway" id="UPA00241">
    <property type="reaction ID" value="UER00355"/>
</dbReference>
<comment type="catalytic activity">
    <reaction evidence="8 9">
        <text>(R)-4'-phosphopantetheine + ATP + H(+) = 3'-dephospho-CoA + diphosphate</text>
        <dbReference type="Rhea" id="RHEA:19801"/>
        <dbReference type="ChEBI" id="CHEBI:15378"/>
        <dbReference type="ChEBI" id="CHEBI:30616"/>
        <dbReference type="ChEBI" id="CHEBI:33019"/>
        <dbReference type="ChEBI" id="CHEBI:57328"/>
        <dbReference type="ChEBI" id="CHEBI:61723"/>
        <dbReference type="EC" id="2.7.7.3"/>
    </reaction>
</comment>
<keyword evidence="7 9" id="KW-0173">Coenzyme A biosynthesis</keyword>
<comment type="subcellular location">
    <subcellularLocation>
        <location evidence="9">Cytoplasm</location>
    </subcellularLocation>
</comment>
<dbReference type="PANTHER" id="PTHR21342:SF1">
    <property type="entry name" value="PHOSPHOPANTETHEINE ADENYLYLTRANSFERASE"/>
    <property type="match status" value="1"/>
</dbReference>
<evidence type="ECO:0000313" key="12">
    <source>
        <dbReference type="Proteomes" id="UP000199475"/>
    </source>
</evidence>
<keyword evidence="5 9" id="KW-0067">ATP-binding</keyword>
<evidence type="ECO:0000256" key="6">
    <source>
        <dbReference type="ARBA" id="ARBA00022842"/>
    </source>
</evidence>
<protein>
    <recommendedName>
        <fullName evidence="9">Phosphopantetheine adenylyltransferase</fullName>
        <ecNumber evidence="9">2.7.7.3</ecNumber>
    </recommendedName>
    <alternativeName>
        <fullName evidence="9">Dephospho-CoA pyrophosphorylase</fullName>
    </alternativeName>
    <alternativeName>
        <fullName evidence="9">Pantetheine-phosphate adenylyltransferase</fullName>
        <shortName evidence="9">PPAT</shortName>
    </alternativeName>
</protein>
<evidence type="ECO:0000256" key="8">
    <source>
        <dbReference type="ARBA" id="ARBA00029346"/>
    </source>
</evidence>
<sequence length="157" mass="17034">MLALCAGSFDPITLGHVDIIERAHALFGQVLVAVGTNSTKEYLFDYEQRMELVRGALGHLPGLKVEPLSGLLVDFAREHGATMIVKGLRFASDFDFELQQAHMNQSLTGIETVYLPASKGYVTLSSTIIRQVSKLGGDVSGYVPANVLEAITARRGR</sequence>
<dbReference type="Gene3D" id="3.40.50.620">
    <property type="entry name" value="HUPs"/>
    <property type="match status" value="1"/>
</dbReference>
<evidence type="ECO:0000256" key="9">
    <source>
        <dbReference type="HAMAP-Rule" id="MF_00151"/>
    </source>
</evidence>
<dbReference type="NCBIfam" id="TIGR01510">
    <property type="entry name" value="coaD_prev_kdtB"/>
    <property type="match status" value="1"/>
</dbReference>
<feature type="binding site" evidence="9">
    <location>
        <begin position="121"/>
        <end position="127"/>
    </location>
    <ligand>
        <name>ATP</name>
        <dbReference type="ChEBI" id="CHEBI:30616"/>
    </ligand>
</feature>
<comment type="subunit">
    <text evidence="9">Homohexamer.</text>
</comment>
<gene>
    <name evidence="9" type="primary">coaD</name>
    <name evidence="11" type="ORF">SAMN04488242_1105</name>
</gene>
<feature type="binding site" evidence="9">
    <location>
        <position position="16"/>
    </location>
    <ligand>
        <name>ATP</name>
        <dbReference type="ChEBI" id="CHEBI:30616"/>
    </ligand>
</feature>
<dbReference type="Proteomes" id="UP000199475">
    <property type="component" value="Unassembled WGS sequence"/>
</dbReference>
<dbReference type="OrthoDB" id="9806661at2"/>
<dbReference type="InterPro" id="IPR001980">
    <property type="entry name" value="PPAT"/>
</dbReference>
<feature type="binding site" evidence="9">
    <location>
        <position position="72"/>
    </location>
    <ligand>
        <name>substrate</name>
    </ligand>
</feature>
<dbReference type="PANTHER" id="PTHR21342">
    <property type="entry name" value="PHOSPHOPANTETHEINE ADENYLYLTRANSFERASE"/>
    <property type="match status" value="1"/>
</dbReference>
<accession>A0A1G9J8R4</accession>
<dbReference type="PRINTS" id="PR01020">
    <property type="entry name" value="LPSBIOSNTHSS"/>
</dbReference>
<reference evidence="11 12" key="1">
    <citation type="submission" date="2016-10" db="EMBL/GenBank/DDBJ databases">
        <authorList>
            <person name="de Groot N.N."/>
        </authorList>
    </citation>
    <scope>NUCLEOTIDE SEQUENCE [LARGE SCALE GENOMIC DNA]</scope>
    <source>
        <strain evidence="11 12">CGMCC 1.9159</strain>
    </source>
</reference>
<dbReference type="InterPro" id="IPR014729">
    <property type="entry name" value="Rossmann-like_a/b/a_fold"/>
</dbReference>
<dbReference type="GO" id="GO:0005737">
    <property type="term" value="C:cytoplasm"/>
    <property type="evidence" value="ECO:0007669"/>
    <property type="project" value="UniProtKB-SubCell"/>
</dbReference>
<feature type="binding site" evidence="9">
    <location>
        <position position="40"/>
    </location>
    <ligand>
        <name>substrate</name>
    </ligand>
</feature>
<dbReference type="AlphaFoldDB" id="A0A1G9J8R4"/>
<organism evidence="11 12">
    <name type="scientific">Tessaracoccus oleiagri</name>
    <dbReference type="NCBI Taxonomy" id="686624"/>
    <lineage>
        <taxon>Bacteria</taxon>
        <taxon>Bacillati</taxon>
        <taxon>Actinomycetota</taxon>
        <taxon>Actinomycetes</taxon>
        <taxon>Propionibacteriales</taxon>
        <taxon>Propionibacteriaceae</taxon>
        <taxon>Tessaracoccus</taxon>
    </lineage>
</organism>
<dbReference type="GO" id="GO:0004595">
    <property type="term" value="F:pantetheine-phosphate adenylyltransferase activity"/>
    <property type="evidence" value="ECO:0007669"/>
    <property type="project" value="UniProtKB-UniRule"/>
</dbReference>
<dbReference type="HAMAP" id="MF_00151">
    <property type="entry name" value="PPAT_bact"/>
    <property type="match status" value="1"/>
</dbReference>
<comment type="similarity">
    <text evidence="9">Belongs to the bacterial CoaD family.</text>
</comment>
<feature type="binding site" evidence="9">
    <location>
        <position position="97"/>
    </location>
    <ligand>
        <name>ATP</name>
        <dbReference type="ChEBI" id="CHEBI:30616"/>
    </ligand>
</feature>
<evidence type="ECO:0000313" key="11">
    <source>
        <dbReference type="EMBL" id="SDL33977.1"/>
    </source>
</evidence>
<comment type="pathway">
    <text evidence="9">Cofactor biosynthesis; coenzyme A biosynthesis; CoA from (R)-pantothenate: step 4/5.</text>
</comment>
<keyword evidence="1 9" id="KW-0963">Cytoplasm</keyword>
<evidence type="ECO:0000256" key="4">
    <source>
        <dbReference type="ARBA" id="ARBA00022741"/>
    </source>
</evidence>
<feature type="binding site" evidence="9">
    <location>
        <position position="8"/>
    </location>
    <ligand>
        <name>substrate</name>
    </ligand>
</feature>
<keyword evidence="4 9" id="KW-0547">Nucleotide-binding</keyword>
<evidence type="ECO:0000256" key="1">
    <source>
        <dbReference type="ARBA" id="ARBA00022490"/>
    </source>
</evidence>
<dbReference type="GO" id="GO:0015937">
    <property type="term" value="P:coenzyme A biosynthetic process"/>
    <property type="evidence" value="ECO:0007669"/>
    <property type="project" value="UniProtKB-UniRule"/>
</dbReference>
<feature type="binding site" evidence="9">
    <location>
        <position position="86"/>
    </location>
    <ligand>
        <name>substrate</name>
    </ligand>
</feature>
<comment type="function">
    <text evidence="9">Reversibly transfers an adenylyl group from ATP to 4'-phosphopantetheine, yielding dephospho-CoA (dPCoA) and pyrophosphate.</text>
</comment>
<dbReference type="EMBL" id="FNGP01000002">
    <property type="protein sequence ID" value="SDL33977.1"/>
    <property type="molecule type" value="Genomic_DNA"/>
</dbReference>
<dbReference type="Pfam" id="PF01467">
    <property type="entry name" value="CTP_transf_like"/>
    <property type="match status" value="1"/>
</dbReference>
<keyword evidence="12" id="KW-1185">Reference proteome</keyword>
<feature type="binding site" evidence="9">
    <location>
        <begin position="87"/>
        <end position="89"/>
    </location>
    <ligand>
        <name>ATP</name>
        <dbReference type="ChEBI" id="CHEBI:30616"/>
    </ligand>
</feature>